<reference evidence="2" key="1">
    <citation type="journal article" date="2013" name="Genome Announc.">
        <title>Draft Genome Sequence of Agarivorans albus Strain MKT 106T, an Agarolytic Marine Bacterium.</title>
        <authorList>
            <person name="Yasuike M."/>
            <person name="Nakamura Y."/>
            <person name="Kai W."/>
            <person name="Fujiwara A."/>
            <person name="Fukui Y."/>
            <person name="Satomi M."/>
            <person name="Sano M."/>
        </authorList>
    </citation>
    <scope>NUCLEOTIDE SEQUENCE [LARGE SCALE GENOMIC DNA]</scope>
</reference>
<name>R9PJH4_AGAAL</name>
<dbReference type="InterPro" id="IPR031982">
    <property type="entry name" value="PilE-like"/>
</dbReference>
<dbReference type="GO" id="GO:0043683">
    <property type="term" value="P:type IV pilus assembly"/>
    <property type="evidence" value="ECO:0007669"/>
    <property type="project" value="InterPro"/>
</dbReference>
<evidence type="ECO:0000256" key="1">
    <source>
        <dbReference type="ARBA" id="ARBA00022481"/>
    </source>
</evidence>
<dbReference type="NCBIfam" id="TIGR02532">
    <property type="entry name" value="IV_pilin_GFxxxE"/>
    <property type="match status" value="1"/>
</dbReference>
<sequence length="143" mass="14907">MKHSMRGVTLMELMIAVAIVAILAAVAYPAYTSFVAESRRSEAKKELATLAVLQEQYYADNASYAANLASLSLAASGAGSYNTENGYYAITLSSSAAASTFTAKATALGTQLSADTDCKIFSIDDEGSKSAEDSSGNSNADCW</sequence>
<dbReference type="STRING" id="1331007.AALB_1614"/>
<dbReference type="InterPro" id="IPR012902">
    <property type="entry name" value="N_methyl_site"/>
</dbReference>
<dbReference type="GO" id="GO:0015627">
    <property type="term" value="C:type II protein secretion system complex"/>
    <property type="evidence" value="ECO:0007669"/>
    <property type="project" value="InterPro"/>
</dbReference>
<dbReference type="Proteomes" id="UP000014461">
    <property type="component" value="Unassembled WGS sequence"/>
</dbReference>
<proteinExistence type="predicted"/>
<dbReference type="InterPro" id="IPR045584">
    <property type="entry name" value="Pilin-like"/>
</dbReference>
<dbReference type="RefSeq" id="WP_016401302.1">
    <property type="nucleotide sequence ID" value="NZ_BARX01000009.1"/>
</dbReference>
<dbReference type="AlphaFoldDB" id="R9PJH4"/>
<protein>
    <submittedName>
        <fullName evidence="2">Type IV pilus biogenesis protein PilE</fullName>
    </submittedName>
</protein>
<dbReference type="PRINTS" id="PR00813">
    <property type="entry name" value="BCTERIALGSPG"/>
</dbReference>
<dbReference type="PANTHER" id="PTHR30093:SF47">
    <property type="entry name" value="TYPE IV PILUS NON-CORE MINOR PILIN PILE"/>
    <property type="match status" value="1"/>
</dbReference>
<organism evidence="2 3">
    <name type="scientific">Agarivorans albus MKT 106</name>
    <dbReference type="NCBI Taxonomy" id="1331007"/>
    <lineage>
        <taxon>Bacteria</taxon>
        <taxon>Pseudomonadati</taxon>
        <taxon>Pseudomonadota</taxon>
        <taxon>Gammaproteobacteria</taxon>
        <taxon>Alteromonadales</taxon>
        <taxon>Alteromonadaceae</taxon>
        <taxon>Agarivorans</taxon>
    </lineage>
</organism>
<comment type="caution">
    <text evidence="2">The sequence shown here is derived from an EMBL/GenBank/DDBJ whole genome shotgun (WGS) entry which is preliminary data.</text>
</comment>
<dbReference type="OrthoDB" id="5296638at2"/>
<dbReference type="SUPFAM" id="SSF54523">
    <property type="entry name" value="Pili subunits"/>
    <property type="match status" value="1"/>
</dbReference>
<keyword evidence="1" id="KW-0488">Methylation</keyword>
<dbReference type="InterPro" id="IPR000983">
    <property type="entry name" value="Bac_GSPG_pilin"/>
</dbReference>
<dbReference type="Pfam" id="PF16732">
    <property type="entry name" value="ComP_DUS"/>
    <property type="match status" value="1"/>
</dbReference>
<evidence type="ECO:0000313" key="2">
    <source>
        <dbReference type="EMBL" id="GAD01534.1"/>
    </source>
</evidence>
<dbReference type="Pfam" id="PF07963">
    <property type="entry name" value="N_methyl"/>
    <property type="match status" value="1"/>
</dbReference>
<gene>
    <name evidence="2" type="ORF">AALB_1614</name>
</gene>
<dbReference type="Gene3D" id="3.30.700.10">
    <property type="entry name" value="Glycoprotein, Type 4 Pilin"/>
    <property type="match status" value="1"/>
</dbReference>
<dbReference type="EMBL" id="BARX01000009">
    <property type="protein sequence ID" value="GAD01534.1"/>
    <property type="molecule type" value="Genomic_DNA"/>
</dbReference>
<accession>R9PJH4</accession>
<dbReference type="GO" id="GO:0015628">
    <property type="term" value="P:protein secretion by the type II secretion system"/>
    <property type="evidence" value="ECO:0007669"/>
    <property type="project" value="InterPro"/>
</dbReference>
<keyword evidence="3" id="KW-1185">Reference proteome</keyword>
<dbReference type="PANTHER" id="PTHR30093">
    <property type="entry name" value="GENERAL SECRETION PATHWAY PROTEIN G"/>
    <property type="match status" value="1"/>
</dbReference>
<evidence type="ECO:0000313" key="3">
    <source>
        <dbReference type="Proteomes" id="UP000014461"/>
    </source>
</evidence>